<evidence type="ECO:0000313" key="1">
    <source>
        <dbReference type="EMBL" id="GFR78133.1"/>
    </source>
</evidence>
<dbReference type="EMBL" id="BMAT01004688">
    <property type="protein sequence ID" value="GFR78133.1"/>
    <property type="molecule type" value="Genomic_DNA"/>
</dbReference>
<evidence type="ECO:0008006" key="3">
    <source>
        <dbReference type="Google" id="ProtNLM"/>
    </source>
</evidence>
<organism evidence="1 2">
    <name type="scientific">Elysia marginata</name>
    <dbReference type="NCBI Taxonomy" id="1093978"/>
    <lineage>
        <taxon>Eukaryota</taxon>
        <taxon>Metazoa</taxon>
        <taxon>Spiralia</taxon>
        <taxon>Lophotrochozoa</taxon>
        <taxon>Mollusca</taxon>
        <taxon>Gastropoda</taxon>
        <taxon>Heterobranchia</taxon>
        <taxon>Euthyneura</taxon>
        <taxon>Panpulmonata</taxon>
        <taxon>Sacoglossa</taxon>
        <taxon>Placobranchoidea</taxon>
        <taxon>Plakobranchidae</taxon>
        <taxon>Elysia</taxon>
    </lineage>
</organism>
<evidence type="ECO:0000313" key="2">
    <source>
        <dbReference type="Proteomes" id="UP000762676"/>
    </source>
</evidence>
<keyword evidence="2" id="KW-1185">Reference proteome</keyword>
<proteinExistence type="predicted"/>
<sequence>MFAATFGMNEKTINNWLRERYTSDLPAASNPKHPKSGKTKPFSDEEKAYLKDWMDSIPTVESYYCRQQDTYRGKKFLFPGHTRIKCDSMQSTIERKIACCDIYGPRDYLIAMQAARTNPFPYEVYEIDSSEAETLEGLYVKSIRPGKKSGDPTVADVCAYRYSSQSGNPDISYKLSWGDEWQNLPERLSIQSKTWKPLLSHRLPITARKYNDLQAMKPVIPRAYHQFYDDLPHL</sequence>
<accession>A0AAV4FXT5</accession>
<gene>
    <name evidence="1" type="ORF">ElyMa_002253600</name>
</gene>
<protein>
    <recommendedName>
        <fullName evidence="3">YqaJ viral recombinase domain-containing protein</fullName>
    </recommendedName>
</protein>
<name>A0AAV4FXT5_9GAST</name>
<reference evidence="1 2" key="1">
    <citation type="journal article" date="2021" name="Elife">
        <title>Chloroplast acquisition without the gene transfer in kleptoplastic sea slugs, Plakobranchus ocellatus.</title>
        <authorList>
            <person name="Maeda T."/>
            <person name="Takahashi S."/>
            <person name="Yoshida T."/>
            <person name="Shimamura S."/>
            <person name="Takaki Y."/>
            <person name="Nagai Y."/>
            <person name="Toyoda A."/>
            <person name="Suzuki Y."/>
            <person name="Arimoto A."/>
            <person name="Ishii H."/>
            <person name="Satoh N."/>
            <person name="Nishiyama T."/>
            <person name="Hasebe M."/>
            <person name="Maruyama T."/>
            <person name="Minagawa J."/>
            <person name="Obokata J."/>
            <person name="Shigenobu S."/>
        </authorList>
    </citation>
    <scope>NUCLEOTIDE SEQUENCE [LARGE SCALE GENOMIC DNA]</scope>
</reference>
<dbReference type="Proteomes" id="UP000762676">
    <property type="component" value="Unassembled WGS sequence"/>
</dbReference>
<comment type="caution">
    <text evidence="1">The sequence shown here is derived from an EMBL/GenBank/DDBJ whole genome shotgun (WGS) entry which is preliminary data.</text>
</comment>
<dbReference type="AlphaFoldDB" id="A0AAV4FXT5"/>